<dbReference type="SUPFAM" id="SSF54236">
    <property type="entry name" value="Ubiquitin-like"/>
    <property type="match status" value="1"/>
</dbReference>
<dbReference type="AlphaFoldDB" id="A0AA36I666"/>
<dbReference type="InterPro" id="IPR029071">
    <property type="entry name" value="Ubiquitin-like_domsf"/>
</dbReference>
<sequence>MRKPSGCVLLLRDRNIACGRGPCFVVCSLPPTMAMKVSVQQLSGNTIILEGKPEMTVGEFERQIKESQDWDELTRQTTVAEVVLEGHKLLDKDATLVEVGLSSASNVLVIWRKKRVRPSRRETSCSALVTDSDWQATTKPLDRASNIMGLFFWSGPSCWRASSRRSPSHWTSRAYGGSWASFLWPAWPVDA</sequence>
<dbReference type="PROSITE" id="PS50053">
    <property type="entry name" value="UBIQUITIN_2"/>
    <property type="match status" value="1"/>
</dbReference>
<comment type="caution">
    <text evidence="2">The sequence shown here is derived from an EMBL/GenBank/DDBJ whole genome shotgun (WGS) entry which is preliminary data.</text>
</comment>
<organism evidence="2 3">
    <name type="scientific">Effrenium voratum</name>
    <dbReference type="NCBI Taxonomy" id="2562239"/>
    <lineage>
        <taxon>Eukaryota</taxon>
        <taxon>Sar</taxon>
        <taxon>Alveolata</taxon>
        <taxon>Dinophyceae</taxon>
        <taxon>Suessiales</taxon>
        <taxon>Symbiodiniaceae</taxon>
        <taxon>Effrenium</taxon>
    </lineage>
</organism>
<name>A0AA36I666_9DINO</name>
<evidence type="ECO:0000313" key="3">
    <source>
        <dbReference type="Proteomes" id="UP001178507"/>
    </source>
</evidence>
<dbReference type="InterPro" id="IPR000626">
    <property type="entry name" value="Ubiquitin-like_dom"/>
</dbReference>
<proteinExistence type="predicted"/>
<dbReference type="EMBL" id="CAUJNA010000811">
    <property type="protein sequence ID" value="CAJ1381457.1"/>
    <property type="molecule type" value="Genomic_DNA"/>
</dbReference>
<accession>A0AA36I666</accession>
<feature type="domain" description="Ubiquitin-like" evidence="1">
    <location>
        <begin position="35"/>
        <end position="114"/>
    </location>
</feature>
<keyword evidence="3" id="KW-1185">Reference proteome</keyword>
<dbReference type="Gene3D" id="3.10.20.90">
    <property type="entry name" value="Phosphatidylinositol 3-kinase Catalytic Subunit, Chain A, domain 1"/>
    <property type="match status" value="1"/>
</dbReference>
<evidence type="ECO:0000259" key="1">
    <source>
        <dbReference type="PROSITE" id="PS50053"/>
    </source>
</evidence>
<protein>
    <recommendedName>
        <fullName evidence="1">Ubiquitin-like domain-containing protein</fullName>
    </recommendedName>
</protein>
<evidence type="ECO:0000313" key="2">
    <source>
        <dbReference type="EMBL" id="CAJ1381457.1"/>
    </source>
</evidence>
<reference evidence="2" key="1">
    <citation type="submission" date="2023-08" db="EMBL/GenBank/DDBJ databases">
        <authorList>
            <person name="Chen Y."/>
            <person name="Shah S."/>
            <person name="Dougan E. K."/>
            <person name="Thang M."/>
            <person name="Chan C."/>
        </authorList>
    </citation>
    <scope>NUCLEOTIDE SEQUENCE</scope>
</reference>
<gene>
    <name evidence="2" type="ORF">EVOR1521_LOCUS9142</name>
</gene>
<dbReference type="Proteomes" id="UP001178507">
    <property type="component" value="Unassembled WGS sequence"/>
</dbReference>